<protein>
    <submittedName>
        <fullName evidence="3">Endonuclease</fullName>
    </submittedName>
</protein>
<dbReference type="SUPFAM" id="SSF56219">
    <property type="entry name" value="DNase I-like"/>
    <property type="match status" value="1"/>
</dbReference>
<dbReference type="Gene3D" id="3.60.10.10">
    <property type="entry name" value="Endonuclease/exonuclease/phosphatase"/>
    <property type="match status" value="1"/>
</dbReference>
<keyword evidence="3" id="KW-0378">Hydrolase</keyword>
<proteinExistence type="predicted"/>
<dbReference type="InterPro" id="IPR036691">
    <property type="entry name" value="Endo/exonu/phosph_ase_sf"/>
</dbReference>
<dbReference type="EMBL" id="JAUYVU010000001">
    <property type="protein sequence ID" value="MDP2540249.1"/>
    <property type="molecule type" value="Genomic_DNA"/>
</dbReference>
<comment type="caution">
    <text evidence="3">The sequence shown here is derived from an EMBL/GenBank/DDBJ whole genome shotgun (WGS) entry which is preliminary data.</text>
</comment>
<evidence type="ECO:0000313" key="5">
    <source>
        <dbReference type="Proteomes" id="UP001242342"/>
    </source>
</evidence>
<keyword evidence="5" id="KW-1185">Reference proteome</keyword>
<dbReference type="Proteomes" id="UP000222163">
    <property type="component" value="Unassembled WGS sequence"/>
</dbReference>
<dbReference type="Proteomes" id="UP001242342">
    <property type="component" value="Unassembled WGS sequence"/>
</dbReference>
<feature type="domain" description="Endonuclease/exonuclease/phosphatase" evidence="1">
    <location>
        <begin position="11"/>
        <end position="317"/>
    </location>
</feature>
<sequence length="319" mass="37640">MTSNRRRNRYTVAFYNVENLFDTVDNPNTYDNDYTPNGKLRWSRKKYNHKLRKITSVISQLGNNQSAHPPVIVGLVEVENAKVVKDLVKHKNLSKFNYDYVHYDSPDERGIDVALMYNKDFFEVIFSETHPLSLTDDEGDVDYTRDLLVVKGMFNDEVVHVLINHWPSRREGETETEKNRIKAAQLTRSVMDKIKQEESAPKFIVMGDFNDNPINKSIEEYLMCEDLYNPMKPLYERGIGTTTHYKKWHLFDQIIFSRDFFDMEKSKHSFLDAKVYNRDWLKIYKGKYEGSPFRTFIGPFYKGGFSDHFPVYITLEKEV</sequence>
<reference evidence="2 5" key="3">
    <citation type="submission" date="2023-07" db="EMBL/GenBank/DDBJ databases">
        <title>Genome content predicts the carbon catabolic preferences of heterotrophic bacteria.</title>
        <authorList>
            <person name="Gralka M."/>
        </authorList>
    </citation>
    <scope>NUCLEOTIDE SEQUENCE [LARGE SCALE GENOMIC DNA]</scope>
    <source>
        <strain evidence="2 5">4G03</strain>
    </source>
</reference>
<dbReference type="RefSeq" id="WP_099215096.1">
    <property type="nucleotide sequence ID" value="NZ_JAUYVU010000001.1"/>
</dbReference>
<dbReference type="AlphaFoldDB" id="A0A2G1BVW5"/>
<evidence type="ECO:0000259" key="1">
    <source>
        <dbReference type="Pfam" id="PF19580"/>
    </source>
</evidence>
<gene>
    <name evidence="3" type="ORF">CSC81_07255</name>
    <name evidence="2" type="ORF">Q8W23_02050</name>
</gene>
<evidence type="ECO:0000313" key="4">
    <source>
        <dbReference type="Proteomes" id="UP000222163"/>
    </source>
</evidence>
<dbReference type="EMBL" id="PDUU01000004">
    <property type="protein sequence ID" value="PHN98192.1"/>
    <property type="molecule type" value="Genomic_DNA"/>
</dbReference>
<reference evidence="3" key="2">
    <citation type="submission" date="2017-10" db="EMBL/GenBank/DDBJ databases">
        <authorList>
            <person name="Enke T.N."/>
            <person name="Cordero O.X."/>
        </authorList>
    </citation>
    <scope>NUCLEOTIDE SEQUENCE</scope>
    <source>
        <strain evidence="3">4G03</strain>
    </source>
</reference>
<dbReference type="InterPro" id="IPR005135">
    <property type="entry name" value="Endo/exonuclease/phosphatase"/>
</dbReference>
<dbReference type="PANTHER" id="PTHR42834">
    <property type="entry name" value="ENDONUCLEASE/EXONUCLEASE/PHOSPHATASE FAMILY PROTEIN (AFU_ORTHOLOGUE AFUA_3G09210)"/>
    <property type="match status" value="1"/>
</dbReference>
<keyword evidence="3" id="KW-0255">Endonuclease</keyword>
<dbReference type="PANTHER" id="PTHR42834:SF1">
    <property type="entry name" value="ENDONUCLEASE_EXONUCLEASE_PHOSPHATASE FAMILY PROTEIN (AFU_ORTHOLOGUE AFUA_3G09210)"/>
    <property type="match status" value="1"/>
</dbReference>
<organism evidence="3 4">
    <name type="scientific">Tenacibaculum discolor</name>
    <dbReference type="NCBI Taxonomy" id="361581"/>
    <lineage>
        <taxon>Bacteria</taxon>
        <taxon>Pseudomonadati</taxon>
        <taxon>Bacteroidota</taxon>
        <taxon>Flavobacteriia</taxon>
        <taxon>Flavobacteriales</taxon>
        <taxon>Flavobacteriaceae</taxon>
        <taxon>Tenacibaculum</taxon>
    </lineage>
</organism>
<reference evidence="3 4" key="1">
    <citation type="journal article" date="2016" name="Nat. Commun.">
        <title>Microbial interactions lead to rapid micro-scale successions on model marine particles.</title>
        <authorList>
            <person name="Datta M.S."/>
            <person name="Sliwerska E."/>
            <person name="Gore J."/>
            <person name="Polz M.F."/>
            <person name="Cordero O.X."/>
        </authorList>
    </citation>
    <scope>NUCLEOTIDE SEQUENCE [LARGE SCALE GENOMIC DNA]</scope>
    <source>
        <strain evidence="3 4">4G03</strain>
    </source>
</reference>
<name>A0A2G1BVW5_9FLAO</name>
<dbReference type="GO" id="GO:0004519">
    <property type="term" value="F:endonuclease activity"/>
    <property type="evidence" value="ECO:0007669"/>
    <property type="project" value="UniProtKB-KW"/>
</dbReference>
<accession>A0A2G1BVW5</accession>
<evidence type="ECO:0000313" key="3">
    <source>
        <dbReference type="EMBL" id="PHN98192.1"/>
    </source>
</evidence>
<keyword evidence="3" id="KW-0540">Nuclease</keyword>
<dbReference type="Pfam" id="PF19580">
    <property type="entry name" value="Exo_endo_phos_3"/>
    <property type="match status" value="1"/>
</dbReference>
<evidence type="ECO:0000313" key="2">
    <source>
        <dbReference type="EMBL" id="MDP2540249.1"/>
    </source>
</evidence>